<proteinExistence type="predicted"/>
<evidence type="ECO:0000256" key="1">
    <source>
        <dbReference type="SAM" id="MobiDB-lite"/>
    </source>
</evidence>
<comment type="caution">
    <text evidence="2">The sequence shown here is derived from an EMBL/GenBank/DDBJ whole genome shotgun (WGS) entry which is preliminary data.</text>
</comment>
<evidence type="ECO:0000313" key="3">
    <source>
        <dbReference type="Proteomes" id="UP001642260"/>
    </source>
</evidence>
<protein>
    <submittedName>
        <fullName evidence="2">Uncharacterized protein</fullName>
    </submittedName>
</protein>
<gene>
    <name evidence="2" type="ORF">ERUC_LOCUS42892</name>
</gene>
<dbReference type="EMBL" id="CAKOAT010896264">
    <property type="protein sequence ID" value="CAH8390409.1"/>
    <property type="molecule type" value="Genomic_DNA"/>
</dbReference>
<organism evidence="2 3">
    <name type="scientific">Eruca vesicaria subsp. sativa</name>
    <name type="common">Garden rocket</name>
    <name type="synonym">Eruca sativa</name>
    <dbReference type="NCBI Taxonomy" id="29727"/>
    <lineage>
        <taxon>Eukaryota</taxon>
        <taxon>Viridiplantae</taxon>
        <taxon>Streptophyta</taxon>
        <taxon>Embryophyta</taxon>
        <taxon>Tracheophyta</taxon>
        <taxon>Spermatophyta</taxon>
        <taxon>Magnoliopsida</taxon>
        <taxon>eudicotyledons</taxon>
        <taxon>Gunneridae</taxon>
        <taxon>Pentapetalae</taxon>
        <taxon>rosids</taxon>
        <taxon>malvids</taxon>
        <taxon>Brassicales</taxon>
        <taxon>Brassicaceae</taxon>
        <taxon>Brassiceae</taxon>
        <taxon>Eruca</taxon>
    </lineage>
</organism>
<accession>A0ABC8M2P7</accession>
<dbReference type="Proteomes" id="UP001642260">
    <property type="component" value="Unassembled WGS sequence"/>
</dbReference>
<sequence length="127" mass="13935">MKTPTKATILSSFLAAPNRNRVRILTKSCPENQSFKSNDSDSSPETTNETQGDQKSMSRRQWMMTCACLSPALITNAYTLVSLQNAAALDKKPGVCRNCQGFGAVLYWSDFTGCNPNLEGVEMNAFI</sequence>
<dbReference type="AlphaFoldDB" id="A0ABC8M2P7"/>
<feature type="region of interest" description="Disordered" evidence="1">
    <location>
        <begin position="30"/>
        <end position="58"/>
    </location>
</feature>
<feature type="compositionally biased region" description="Polar residues" evidence="1">
    <location>
        <begin position="30"/>
        <end position="55"/>
    </location>
</feature>
<name>A0ABC8M2P7_ERUVS</name>
<keyword evidence="3" id="KW-1185">Reference proteome</keyword>
<reference evidence="2 3" key="1">
    <citation type="submission" date="2022-03" db="EMBL/GenBank/DDBJ databases">
        <authorList>
            <person name="Macdonald S."/>
            <person name="Ahmed S."/>
            <person name="Newling K."/>
        </authorList>
    </citation>
    <scope>NUCLEOTIDE SEQUENCE [LARGE SCALE GENOMIC DNA]</scope>
</reference>
<evidence type="ECO:0000313" key="2">
    <source>
        <dbReference type="EMBL" id="CAH8390409.1"/>
    </source>
</evidence>